<protein>
    <submittedName>
        <fullName evidence="1">Uncharacterized protein</fullName>
    </submittedName>
</protein>
<dbReference type="EMBL" id="JYDP01000475">
    <property type="protein sequence ID" value="KRZ00465.1"/>
    <property type="molecule type" value="Genomic_DNA"/>
</dbReference>
<reference evidence="1 2" key="1">
    <citation type="submission" date="2015-01" db="EMBL/GenBank/DDBJ databases">
        <title>Evolution of Trichinella species and genotypes.</title>
        <authorList>
            <person name="Korhonen P.K."/>
            <person name="Edoardo P."/>
            <person name="Giuseppe L.R."/>
            <person name="Gasser R.B."/>
        </authorList>
    </citation>
    <scope>NUCLEOTIDE SEQUENCE [LARGE SCALE GENOMIC DNA]</scope>
    <source>
        <strain evidence="1">ISS1029</strain>
    </source>
</reference>
<evidence type="ECO:0000313" key="2">
    <source>
        <dbReference type="Proteomes" id="UP000055024"/>
    </source>
</evidence>
<gene>
    <name evidence="1" type="ORF">T11_6339</name>
</gene>
<organism evidence="1 2">
    <name type="scientific">Trichinella zimbabwensis</name>
    <dbReference type="NCBI Taxonomy" id="268475"/>
    <lineage>
        <taxon>Eukaryota</taxon>
        <taxon>Metazoa</taxon>
        <taxon>Ecdysozoa</taxon>
        <taxon>Nematoda</taxon>
        <taxon>Enoplea</taxon>
        <taxon>Dorylaimia</taxon>
        <taxon>Trichinellida</taxon>
        <taxon>Trichinellidae</taxon>
        <taxon>Trichinella</taxon>
    </lineage>
</organism>
<proteinExistence type="predicted"/>
<comment type="caution">
    <text evidence="1">The sequence shown here is derived from an EMBL/GenBank/DDBJ whole genome shotgun (WGS) entry which is preliminary data.</text>
</comment>
<name>A0A0V1GQJ1_9BILA</name>
<keyword evidence="2" id="KW-1185">Reference proteome</keyword>
<dbReference type="AlphaFoldDB" id="A0A0V1GQJ1"/>
<evidence type="ECO:0000313" key="1">
    <source>
        <dbReference type="EMBL" id="KRZ00465.1"/>
    </source>
</evidence>
<dbReference type="Proteomes" id="UP000055024">
    <property type="component" value="Unassembled WGS sequence"/>
</dbReference>
<sequence>MSKINVKPLPFMSEIYIQVPGLRCKIRLPHED</sequence>
<accession>A0A0V1GQJ1</accession>